<dbReference type="InterPro" id="IPR013131">
    <property type="entry name" value="Mannitol_DH_N"/>
</dbReference>
<keyword evidence="2" id="KW-0520">NAD</keyword>
<dbReference type="Pfam" id="PF08125">
    <property type="entry name" value="Mannitol_dh_C"/>
    <property type="match status" value="1"/>
</dbReference>
<accession>A0A4S8Q0A8</accession>
<reference evidence="5 6" key="1">
    <citation type="submission" date="2019-04" db="EMBL/GenBank/DDBJ databases">
        <title>genome sequence of strain W3.</title>
        <authorList>
            <person name="Gao J."/>
            <person name="Sun J."/>
        </authorList>
    </citation>
    <scope>NUCLEOTIDE SEQUENCE [LARGE SCALE GENOMIC DNA]</scope>
    <source>
        <strain evidence="5 6">W3</strain>
    </source>
</reference>
<feature type="domain" description="Mannitol dehydrogenase N-terminal" evidence="3">
    <location>
        <begin position="5"/>
        <end position="220"/>
    </location>
</feature>
<evidence type="ECO:0000256" key="2">
    <source>
        <dbReference type="ARBA" id="ARBA00023027"/>
    </source>
</evidence>
<evidence type="ECO:0000259" key="3">
    <source>
        <dbReference type="Pfam" id="PF01232"/>
    </source>
</evidence>
<dbReference type="PANTHER" id="PTHR30524">
    <property type="entry name" value="MANNITOL-1-PHOSPHATE 5-DEHYDROGENASE"/>
    <property type="match status" value="1"/>
</dbReference>
<dbReference type="Gene3D" id="3.40.50.720">
    <property type="entry name" value="NAD(P)-binding Rossmann-like Domain"/>
    <property type="match status" value="1"/>
</dbReference>
<dbReference type="SUPFAM" id="SSF48179">
    <property type="entry name" value="6-phosphogluconate dehydrogenase C-terminal domain-like"/>
    <property type="match status" value="1"/>
</dbReference>
<feature type="domain" description="Mannitol dehydrogenase C-terminal" evidence="4">
    <location>
        <begin position="238"/>
        <end position="342"/>
    </location>
</feature>
<dbReference type="PANTHER" id="PTHR30524:SF0">
    <property type="entry name" value="ALTRONATE OXIDOREDUCTASE-RELATED"/>
    <property type="match status" value="1"/>
</dbReference>
<dbReference type="Pfam" id="PF01232">
    <property type="entry name" value="Mannitol_dh"/>
    <property type="match status" value="1"/>
</dbReference>
<dbReference type="GO" id="GO:0016491">
    <property type="term" value="F:oxidoreductase activity"/>
    <property type="evidence" value="ECO:0007669"/>
    <property type="project" value="UniProtKB-KW"/>
</dbReference>
<gene>
    <name evidence="5" type="ORF">FAA86_07205</name>
</gene>
<dbReference type="InterPro" id="IPR013328">
    <property type="entry name" value="6PGD_dom2"/>
</dbReference>
<protein>
    <submittedName>
        <fullName evidence="5">Mannitol dehydrogenase family protein</fullName>
    </submittedName>
</protein>
<evidence type="ECO:0000313" key="5">
    <source>
        <dbReference type="EMBL" id="THV37370.1"/>
    </source>
</evidence>
<keyword evidence="1" id="KW-0560">Oxidoreductase</keyword>
<evidence type="ECO:0000313" key="6">
    <source>
        <dbReference type="Proteomes" id="UP000307378"/>
    </source>
</evidence>
<dbReference type="InterPro" id="IPR036291">
    <property type="entry name" value="NAD(P)-bd_dom_sf"/>
</dbReference>
<comment type="caution">
    <text evidence="5">The sequence shown here is derived from an EMBL/GenBank/DDBJ whole genome shotgun (WGS) entry which is preliminary data.</text>
</comment>
<organism evidence="5 6">
    <name type="scientific">Rhizobium rosettiformans W3</name>
    <dbReference type="NCBI Taxonomy" id="538378"/>
    <lineage>
        <taxon>Bacteria</taxon>
        <taxon>Pseudomonadati</taxon>
        <taxon>Pseudomonadota</taxon>
        <taxon>Alphaproteobacteria</taxon>
        <taxon>Hyphomicrobiales</taxon>
        <taxon>Rhizobiaceae</taxon>
        <taxon>Rhizobium/Agrobacterium group</taxon>
        <taxon>Rhizobium</taxon>
    </lineage>
</organism>
<dbReference type="AlphaFoldDB" id="A0A4S8Q0A8"/>
<dbReference type="RefSeq" id="WP_136539356.1">
    <property type="nucleotide sequence ID" value="NZ_STGU01000003.1"/>
</dbReference>
<name>A0A4S8Q0A8_9HYPH</name>
<dbReference type="InterPro" id="IPR008927">
    <property type="entry name" value="6-PGluconate_DH-like_C_sf"/>
</dbReference>
<dbReference type="Gene3D" id="1.10.1040.10">
    <property type="entry name" value="N-(1-d-carboxylethyl)-l-norvaline Dehydrogenase, domain 2"/>
    <property type="match status" value="1"/>
</dbReference>
<evidence type="ECO:0000256" key="1">
    <source>
        <dbReference type="ARBA" id="ARBA00023002"/>
    </source>
</evidence>
<dbReference type="InterPro" id="IPR013118">
    <property type="entry name" value="Mannitol_DH_C"/>
</dbReference>
<evidence type="ECO:0000259" key="4">
    <source>
        <dbReference type="Pfam" id="PF08125"/>
    </source>
</evidence>
<dbReference type="SUPFAM" id="SSF51735">
    <property type="entry name" value="NAD(P)-binding Rossmann-fold domains"/>
    <property type="match status" value="1"/>
</dbReference>
<dbReference type="Proteomes" id="UP000307378">
    <property type="component" value="Unassembled WGS sequence"/>
</dbReference>
<proteinExistence type="predicted"/>
<sequence length="362" mass="39931">MSTPILQFGTSRFLQAHADLFVSEAMEAGKALGPITVVQTSGDPARAGRIGALSAPEGFPVIIRGLEEGRPVERELRVRSVTRSLSTSSDWAEVRRVFVEEARVVLSNTGDKGYALIEGDSVDGVPRSFPMKLLALLHARFRGGAMPLTILPCELISRNGEVLRDLIVDLASRHVPDATFVSWLSERVIWGNTLVDRIVSEPIEPAGAVAEPYALWAIERQPGLTIPCEHPAIKVVDDLTPYERLKLHILNLGHTVLADRWLKDARPEAECVKEILADAAIRTELEAIYAQEVIPGFRQHGLGDEAEVYVATTLERFRNPTLDHRLRDIAGNHAEKIVRRIIGFKDWCPGVAMPKLSAIADR</sequence>
<dbReference type="EMBL" id="STGU01000003">
    <property type="protein sequence ID" value="THV37370.1"/>
    <property type="molecule type" value="Genomic_DNA"/>
</dbReference>